<keyword evidence="14" id="KW-1185">Reference proteome</keyword>
<sequence length="539" mass="59291">MAEEPQQEAAAAPAAAEVVVTEAAPAEAEKKAEVPAAAEAEPEAEAEKKALDEFKQLIAAALAAGEFNLPPPPPPPKAKEEPKAEETKTEEPKAEEPAKEEPKTEEPAKAEEAVEEPKTEAAAEAPAEEAKTEAPAEETKAEVVAEEAKPEPEEKTVVVAEEDSATKTVEAIQETVVPAAATAPEAEAETQVAAPEPVLIWGVPLVGDDERTDTVLLKFLRAREFKVKEAMAMLKSAVLWRKRFGITSLLDADLGLPELENVVFYRGADREGHPVCYNVYGEFQDKDLYEKAFGDEEKRERFLKWRIQLLERGILSKLDFAPSGICSMVQVTDLKNSPPMLGKHRAVTRQAVALLQDNYPEFIAKKVFINVPWWYLAANKMMSPFLTQRTKSKFVFASPAKSAETLFRYIAPEQVPVQFGGLFKEDDPEFTTSDAVTELTIKPSSKETVEIPVTENSTIVWELRVLGWEVSYGAEFTPDAEGGYTVIVQKTRKVPANEEPIMKGSFKVGEPGKLVLTINNPASRKKKLLYRSKVKSTSE</sequence>
<evidence type="ECO:0000313" key="14">
    <source>
        <dbReference type="Proteomes" id="UP000823388"/>
    </source>
</evidence>
<dbReference type="InterPro" id="IPR044834">
    <property type="entry name" value="PATL"/>
</dbReference>
<dbReference type="SMART" id="SM00516">
    <property type="entry name" value="SEC14"/>
    <property type="match status" value="1"/>
</dbReference>
<dbReference type="PANTHER" id="PTHR45932">
    <property type="entry name" value="PATELLIN-1"/>
    <property type="match status" value="1"/>
</dbReference>
<dbReference type="GO" id="GO:0005737">
    <property type="term" value="C:cytoplasm"/>
    <property type="evidence" value="ECO:0007669"/>
    <property type="project" value="UniProtKB-SubCell"/>
</dbReference>
<dbReference type="InterPro" id="IPR036273">
    <property type="entry name" value="CRAL/TRIO_N_dom_sf"/>
</dbReference>
<dbReference type="Gene3D" id="2.60.120.680">
    <property type="entry name" value="GOLD domain"/>
    <property type="match status" value="1"/>
</dbReference>
<dbReference type="InterPro" id="IPR001251">
    <property type="entry name" value="CRAL-TRIO_dom"/>
</dbReference>
<protein>
    <recommendedName>
        <fullName evidence="15">Patellin-5</fullName>
    </recommendedName>
</protein>
<keyword evidence="7" id="KW-0446">Lipid-binding</keyword>
<dbReference type="SUPFAM" id="SSF46938">
    <property type="entry name" value="CRAL/TRIO N-terminal domain"/>
    <property type="match status" value="1"/>
</dbReference>
<evidence type="ECO:0008006" key="15">
    <source>
        <dbReference type="Google" id="ProtNLM"/>
    </source>
</evidence>
<dbReference type="AlphaFoldDB" id="A0A8T0T1R1"/>
<evidence type="ECO:0000256" key="2">
    <source>
        <dbReference type="ARBA" id="ARBA00004496"/>
    </source>
</evidence>
<accession>A0A8T0T1R1</accession>
<gene>
    <name evidence="13" type="ORF">PVAP13_5KG669100</name>
</gene>
<dbReference type="Pfam" id="PF03765">
    <property type="entry name" value="CRAL_TRIO_N"/>
    <property type="match status" value="1"/>
</dbReference>
<evidence type="ECO:0000256" key="7">
    <source>
        <dbReference type="ARBA" id="ARBA00023121"/>
    </source>
</evidence>
<dbReference type="GO" id="GO:0051301">
    <property type="term" value="P:cell division"/>
    <property type="evidence" value="ECO:0007669"/>
    <property type="project" value="UniProtKB-KW"/>
</dbReference>
<evidence type="ECO:0000256" key="4">
    <source>
        <dbReference type="ARBA" id="ARBA00022448"/>
    </source>
</evidence>
<dbReference type="Pfam" id="PF25099">
    <property type="entry name" value="GOLD_PATL1_C"/>
    <property type="match status" value="1"/>
</dbReference>
<keyword evidence="4" id="KW-0813">Transport</keyword>
<evidence type="ECO:0000259" key="12">
    <source>
        <dbReference type="PROSITE" id="PS50866"/>
    </source>
</evidence>
<dbReference type="CDD" id="cd00170">
    <property type="entry name" value="SEC14"/>
    <property type="match status" value="1"/>
</dbReference>
<dbReference type="PROSITE" id="PS50191">
    <property type="entry name" value="CRAL_TRIO"/>
    <property type="match status" value="1"/>
</dbReference>
<dbReference type="GO" id="GO:0016020">
    <property type="term" value="C:membrane"/>
    <property type="evidence" value="ECO:0007669"/>
    <property type="project" value="UniProtKB-SubCell"/>
</dbReference>
<feature type="compositionally biased region" description="Basic and acidic residues" evidence="10">
    <location>
        <begin position="128"/>
        <end position="156"/>
    </location>
</feature>
<reference evidence="13" key="1">
    <citation type="submission" date="2020-05" db="EMBL/GenBank/DDBJ databases">
        <title>WGS assembly of Panicum virgatum.</title>
        <authorList>
            <person name="Lovell J.T."/>
            <person name="Jenkins J."/>
            <person name="Shu S."/>
            <person name="Juenger T.E."/>
            <person name="Schmutz J."/>
        </authorList>
    </citation>
    <scope>NUCLEOTIDE SEQUENCE</scope>
    <source>
        <strain evidence="13">AP13</strain>
    </source>
</reference>
<evidence type="ECO:0000256" key="1">
    <source>
        <dbReference type="ARBA" id="ARBA00004370"/>
    </source>
</evidence>
<evidence type="ECO:0000313" key="13">
    <source>
        <dbReference type="EMBL" id="KAG2602276.1"/>
    </source>
</evidence>
<keyword evidence="9" id="KW-0131">Cell cycle</keyword>
<dbReference type="InterPro" id="IPR011074">
    <property type="entry name" value="CRAL/TRIO_N_dom"/>
</dbReference>
<feature type="compositionally biased region" description="Low complexity" evidence="10">
    <location>
        <begin position="7"/>
        <end position="26"/>
    </location>
</feature>
<evidence type="ECO:0000256" key="10">
    <source>
        <dbReference type="SAM" id="MobiDB-lite"/>
    </source>
</evidence>
<organism evidence="13 14">
    <name type="scientific">Panicum virgatum</name>
    <name type="common">Blackwell switchgrass</name>
    <dbReference type="NCBI Taxonomy" id="38727"/>
    <lineage>
        <taxon>Eukaryota</taxon>
        <taxon>Viridiplantae</taxon>
        <taxon>Streptophyta</taxon>
        <taxon>Embryophyta</taxon>
        <taxon>Tracheophyta</taxon>
        <taxon>Spermatophyta</taxon>
        <taxon>Magnoliopsida</taxon>
        <taxon>Liliopsida</taxon>
        <taxon>Poales</taxon>
        <taxon>Poaceae</taxon>
        <taxon>PACMAD clade</taxon>
        <taxon>Panicoideae</taxon>
        <taxon>Panicodae</taxon>
        <taxon>Paniceae</taxon>
        <taxon>Panicinae</taxon>
        <taxon>Panicum</taxon>
        <taxon>Panicum sect. Hiantes</taxon>
    </lineage>
</organism>
<evidence type="ECO:0000259" key="11">
    <source>
        <dbReference type="PROSITE" id="PS50191"/>
    </source>
</evidence>
<dbReference type="PROSITE" id="PS50866">
    <property type="entry name" value="GOLD"/>
    <property type="match status" value="1"/>
</dbReference>
<feature type="region of interest" description="Disordered" evidence="10">
    <location>
        <begin position="1"/>
        <end position="162"/>
    </location>
</feature>
<dbReference type="GO" id="GO:0008289">
    <property type="term" value="F:lipid binding"/>
    <property type="evidence" value="ECO:0007669"/>
    <property type="project" value="UniProtKB-KW"/>
</dbReference>
<feature type="domain" description="GOLD" evidence="12">
    <location>
        <begin position="433"/>
        <end position="534"/>
    </location>
</feature>
<keyword evidence="5" id="KW-0963">Cytoplasm</keyword>
<keyword evidence="6" id="KW-0132">Cell division</keyword>
<proteinExistence type="inferred from homology"/>
<dbReference type="SUPFAM" id="SSF101576">
    <property type="entry name" value="Supernatant protein factor (SPF), C-terminal domain"/>
    <property type="match status" value="1"/>
</dbReference>
<comment type="subcellular location">
    <subcellularLocation>
        <location evidence="2">Cytoplasm</location>
    </subcellularLocation>
    <subcellularLocation>
        <location evidence="1">Membrane</location>
    </subcellularLocation>
</comment>
<name>A0A8T0T1R1_PANVG</name>
<dbReference type="Proteomes" id="UP000823388">
    <property type="component" value="Chromosome 5K"/>
</dbReference>
<dbReference type="Gene3D" id="1.10.8.20">
    <property type="entry name" value="N-terminal domain of phosphatidylinositol transfer protein sec14p"/>
    <property type="match status" value="1"/>
</dbReference>
<dbReference type="EMBL" id="CM029045">
    <property type="protein sequence ID" value="KAG2602276.1"/>
    <property type="molecule type" value="Genomic_DNA"/>
</dbReference>
<dbReference type="Pfam" id="PF00650">
    <property type="entry name" value="CRAL_TRIO"/>
    <property type="match status" value="1"/>
</dbReference>
<evidence type="ECO:0000256" key="3">
    <source>
        <dbReference type="ARBA" id="ARBA00007155"/>
    </source>
</evidence>
<feature type="compositionally biased region" description="Basic and acidic residues" evidence="10">
    <location>
        <begin position="77"/>
        <end position="121"/>
    </location>
</feature>
<dbReference type="PANTHER" id="PTHR45932:SF17">
    <property type="entry name" value="CELLULAR RETINALDEHYDE-BINDING_TRIPLE FUNCTION DOMAIN-CONTAINING PROTEIN"/>
    <property type="match status" value="1"/>
</dbReference>
<dbReference type="InterPro" id="IPR056794">
    <property type="entry name" value="PATL1-6_C_GOLD"/>
</dbReference>
<dbReference type="InterPro" id="IPR009038">
    <property type="entry name" value="GOLD_dom"/>
</dbReference>
<evidence type="ECO:0000256" key="5">
    <source>
        <dbReference type="ARBA" id="ARBA00022490"/>
    </source>
</evidence>
<comment type="caution">
    <text evidence="13">The sequence shown here is derived from an EMBL/GenBank/DDBJ whole genome shotgun (WGS) entry which is preliminary data.</text>
</comment>
<dbReference type="SMART" id="SM01100">
    <property type="entry name" value="CRAL_TRIO_N"/>
    <property type="match status" value="1"/>
</dbReference>
<comment type="similarity">
    <text evidence="3">Belongs to the patellin family.</text>
</comment>
<dbReference type="Gene3D" id="3.40.525.10">
    <property type="entry name" value="CRAL-TRIO lipid binding domain"/>
    <property type="match status" value="1"/>
</dbReference>
<dbReference type="InterPro" id="IPR036598">
    <property type="entry name" value="GOLD_dom_sf"/>
</dbReference>
<evidence type="ECO:0000256" key="8">
    <source>
        <dbReference type="ARBA" id="ARBA00023136"/>
    </source>
</evidence>
<feature type="compositionally biased region" description="Basic and acidic residues" evidence="10">
    <location>
        <begin position="45"/>
        <end position="55"/>
    </location>
</feature>
<feature type="domain" description="CRAL-TRIO" evidence="11">
    <location>
        <begin position="252"/>
        <end position="427"/>
    </location>
</feature>
<keyword evidence="8" id="KW-0472">Membrane</keyword>
<dbReference type="SUPFAM" id="SSF52087">
    <property type="entry name" value="CRAL/TRIO domain"/>
    <property type="match status" value="1"/>
</dbReference>
<evidence type="ECO:0000256" key="6">
    <source>
        <dbReference type="ARBA" id="ARBA00022618"/>
    </source>
</evidence>
<dbReference type="InterPro" id="IPR036865">
    <property type="entry name" value="CRAL-TRIO_dom_sf"/>
</dbReference>
<evidence type="ECO:0000256" key="9">
    <source>
        <dbReference type="ARBA" id="ARBA00023306"/>
    </source>
</evidence>